<protein>
    <submittedName>
        <fullName evidence="1">Uncharacterized protein</fullName>
    </submittedName>
</protein>
<name>X1W281_9ZZZZ</name>
<proteinExistence type="predicted"/>
<comment type="caution">
    <text evidence="1">The sequence shown here is derived from an EMBL/GenBank/DDBJ whole genome shotgun (WGS) entry which is preliminary data.</text>
</comment>
<feature type="non-terminal residue" evidence="1">
    <location>
        <position position="46"/>
    </location>
</feature>
<dbReference type="EMBL" id="BARW01039868">
    <property type="protein sequence ID" value="GAJ23245.1"/>
    <property type="molecule type" value="Genomic_DNA"/>
</dbReference>
<organism evidence="1">
    <name type="scientific">marine sediment metagenome</name>
    <dbReference type="NCBI Taxonomy" id="412755"/>
    <lineage>
        <taxon>unclassified sequences</taxon>
        <taxon>metagenomes</taxon>
        <taxon>ecological metagenomes</taxon>
    </lineage>
</organism>
<reference evidence="1" key="1">
    <citation type="journal article" date="2014" name="Front. Microbiol.">
        <title>High frequency of phylogenetically diverse reductive dehalogenase-homologous genes in deep subseafloor sedimentary metagenomes.</title>
        <authorList>
            <person name="Kawai M."/>
            <person name="Futagami T."/>
            <person name="Toyoda A."/>
            <person name="Takaki Y."/>
            <person name="Nishi S."/>
            <person name="Hori S."/>
            <person name="Arai W."/>
            <person name="Tsubouchi T."/>
            <person name="Morono Y."/>
            <person name="Uchiyama I."/>
            <person name="Ito T."/>
            <person name="Fujiyama A."/>
            <person name="Inagaki F."/>
            <person name="Takami H."/>
        </authorList>
    </citation>
    <scope>NUCLEOTIDE SEQUENCE</scope>
    <source>
        <strain evidence="1">Expedition CK06-06</strain>
    </source>
</reference>
<evidence type="ECO:0000313" key="1">
    <source>
        <dbReference type="EMBL" id="GAJ23245.1"/>
    </source>
</evidence>
<dbReference type="AlphaFoldDB" id="X1W281"/>
<sequence>MPNGLIKVMDATTGELKRWETPNGKPIAVKQNSSLVLTKLGKQLGY</sequence>
<accession>X1W281</accession>
<gene>
    <name evidence="1" type="ORF">S12H4_60535</name>
</gene>